<dbReference type="AlphaFoldDB" id="A0A8K0JXK2"/>
<name>A0A8K0JXK2_LADFU</name>
<proteinExistence type="predicted"/>
<comment type="caution">
    <text evidence="4">The sequence shown here is derived from an EMBL/GenBank/DDBJ whole genome shotgun (WGS) entry which is preliminary data.</text>
</comment>
<dbReference type="Proteomes" id="UP000792457">
    <property type="component" value="Unassembled WGS sequence"/>
</dbReference>
<keyword evidence="5" id="KW-1185">Reference proteome</keyword>
<sequence>MEREQLLAWFLVYRRMKKRRRNRMQWVHPINLKRNESGAFHVLFQELRNGPIKFYNYFRMSISTFDELHGRLKDSLQRHNTFFRECIQPTQMLVVAISHVGTCPYITALGSVSAAFSMAREMLSSLSFVRRSSSPSASEGSSLPTDIVSSVGRPSVVFFRNCSCCPYTYLDVGCLPLPDVKEALYLASGCTFTDLHYSYRLGISTISKIVKDGFSSVVLMAVADSDYRFIYVDVGSYGKDCDSNIFKASSMWKSIVNKELEIPEEKCPSGRTGTKVPYFLVGDEAFALHRHLLRPYGGNNLTVAKRIFNYRLSRARRVST</sequence>
<evidence type="ECO:0000256" key="2">
    <source>
        <dbReference type="ARBA" id="ARBA00022723"/>
    </source>
</evidence>
<comment type="cofactor">
    <cofactor evidence="1">
        <name>a divalent metal cation</name>
        <dbReference type="ChEBI" id="CHEBI:60240"/>
    </cofactor>
</comment>
<organism evidence="4 5">
    <name type="scientific">Ladona fulva</name>
    <name type="common">Scarce chaser dragonfly</name>
    <name type="synonym">Libellula fulva</name>
    <dbReference type="NCBI Taxonomy" id="123851"/>
    <lineage>
        <taxon>Eukaryota</taxon>
        <taxon>Metazoa</taxon>
        <taxon>Ecdysozoa</taxon>
        <taxon>Arthropoda</taxon>
        <taxon>Hexapoda</taxon>
        <taxon>Insecta</taxon>
        <taxon>Pterygota</taxon>
        <taxon>Palaeoptera</taxon>
        <taxon>Odonata</taxon>
        <taxon>Epiprocta</taxon>
        <taxon>Anisoptera</taxon>
        <taxon>Libelluloidea</taxon>
        <taxon>Libellulidae</taxon>
        <taxon>Ladona</taxon>
    </lineage>
</organism>
<keyword evidence="2" id="KW-0479">Metal-binding</keyword>
<reference evidence="4" key="2">
    <citation type="submission" date="2017-10" db="EMBL/GenBank/DDBJ databases">
        <title>Ladona fulva Genome sequencing and assembly.</title>
        <authorList>
            <person name="Murali S."/>
            <person name="Richards S."/>
            <person name="Bandaranaike D."/>
            <person name="Bellair M."/>
            <person name="Blankenburg K."/>
            <person name="Chao H."/>
            <person name="Dinh H."/>
            <person name="Doddapaneni H."/>
            <person name="Dugan-Rocha S."/>
            <person name="Elkadiri S."/>
            <person name="Gnanaolivu R."/>
            <person name="Hernandez B."/>
            <person name="Skinner E."/>
            <person name="Javaid M."/>
            <person name="Lee S."/>
            <person name="Li M."/>
            <person name="Ming W."/>
            <person name="Munidasa M."/>
            <person name="Muniz J."/>
            <person name="Nguyen L."/>
            <person name="Hughes D."/>
            <person name="Osuji N."/>
            <person name="Pu L.-L."/>
            <person name="Puazo M."/>
            <person name="Qu C."/>
            <person name="Quiroz J."/>
            <person name="Raj R."/>
            <person name="Weissenberger G."/>
            <person name="Xin Y."/>
            <person name="Zou X."/>
            <person name="Han Y."/>
            <person name="Worley K."/>
            <person name="Muzny D."/>
            <person name="Gibbs R."/>
        </authorList>
    </citation>
    <scope>NUCLEOTIDE SEQUENCE</scope>
    <source>
        <strain evidence="4">Sampled in the wild</strain>
    </source>
</reference>
<dbReference type="Pfam" id="PF13359">
    <property type="entry name" value="DDE_Tnp_4"/>
    <property type="match status" value="1"/>
</dbReference>
<dbReference type="EMBL" id="KZ308172">
    <property type="protein sequence ID" value="KAG8223752.1"/>
    <property type="molecule type" value="Genomic_DNA"/>
</dbReference>
<evidence type="ECO:0000256" key="1">
    <source>
        <dbReference type="ARBA" id="ARBA00001968"/>
    </source>
</evidence>
<evidence type="ECO:0000313" key="5">
    <source>
        <dbReference type="Proteomes" id="UP000792457"/>
    </source>
</evidence>
<accession>A0A8K0JXK2</accession>
<feature type="domain" description="DDE Tnp4" evidence="3">
    <location>
        <begin position="215"/>
        <end position="318"/>
    </location>
</feature>
<gene>
    <name evidence="4" type="ORF">J437_LFUL003117</name>
</gene>
<protein>
    <recommendedName>
        <fullName evidence="3">DDE Tnp4 domain-containing protein</fullName>
    </recommendedName>
</protein>
<evidence type="ECO:0000313" key="4">
    <source>
        <dbReference type="EMBL" id="KAG8223752.1"/>
    </source>
</evidence>
<reference evidence="4" key="1">
    <citation type="submission" date="2013-04" db="EMBL/GenBank/DDBJ databases">
        <authorList>
            <person name="Qu J."/>
            <person name="Murali S.C."/>
            <person name="Bandaranaike D."/>
            <person name="Bellair M."/>
            <person name="Blankenburg K."/>
            <person name="Chao H."/>
            <person name="Dinh H."/>
            <person name="Doddapaneni H."/>
            <person name="Downs B."/>
            <person name="Dugan-Rocha S."/>
            <person name="Elkadiri S."/>
            <person name="Gnanaolivu R.D."/>
            <person name="Hernandez B."/>
            <person name="Javaid M."/>
            <person name="Jayaseelan J.C."/>
            <person name="Lee S."/>
            <person name="Li M."/>
            <person name="Ming W."/>
            <person name="Munidasa M."/>
            <person name="Muniz J."/>
            <person name="Nguyen L."/>
            <person name="Ongeri F."/>
            <person name="Osuji N."/>
            <person name="Pu L.-L."/>
            <person name="Puazo M."/>
            <person name="Qu C."/>
            <person name="Quiroz J."/>
            <person name="Raj R."/>
            <person name="Weissenberger G."/>
            <person name="Xin Y."/>
            <person name="Zou X."/>
            <person name="Han Y."/>
            <person name="Richards S."/>
            <person name="Worley K."/>
            <person name="Muzny D."/>
            <person name="Gibbs R."/>
        </authorList>
    </citation>
    <scope>NUCLEOTIDE SEQUENCE</scope>
    <source>
        <strain evidence="4">Sampled in the wild</strain>
    </source>
</reference>
<dbReference type="GO" id="GO:0046872">
    <property type="term" value="F:metal ion binding"/>
    <property type="evidence" value="ECO:0007669"/>
    <property type="project" value="UniProtKB-KW"/>
</dbReference>
<dbReference type="OrthoDB" id="6571700at2759"/>
<dbReference type="InterPro" id="IPR027806">
    <property type="entry name" value="HARBI1_dom"/>
</dbReference>
<evidence type="ECO:0000259" key="3">
    <source>
        <dbReference type="Pfam" id="PF13359"/>
    </source>
</evidence>